<gene>
    <name evidence="10" type="ORF">GSY63_03650</name>
</gene>
<proteinExistence type="inferred from homology"/>
<feature type="transmembrane region" description="Helical" evidence="8">
    <location>
        <begin position="85"/>
        <end position="104"/>
    </location>
</feature>
<feature type="transmembrane region" description="Helical" evidence="8">
    <location>
        <begin position="275"/>
        <end position="298"/>
    </location>
</feature>
<dbReference type="AlphaFoldDB" id="A0A965ZE69"/>
<dbReference type="NCBIfam" id="TIGR00711">
    <property type="entry name" value="efflux_EmrB"/>
    <property type="match status" value="1"/>
</dbReference>
<evidence type="ECO:0000256" key="3">
    <source>
        <dbReference type="ARBA" id="ARBA00022448"/>
    </source>
</evidence>
<dbReference type="GO" id="GO:0005886">
    <property type="term" value="C:plasma membrane"/>
    <property type="evidence" value="ECO:0007669"/>
    <property type="project" value="UniProtKB-SubCell"/>
</dbReference>
<evidence type="ECO:0000256" key="6">
    <source>
        <dbReference type="ARBA" id="ARBA00022989"/>
    </source>
</evidence>
<dbReference type="Gene3D" id="1.20.1720.10">
    <property type="entry name" value="Multidrug resistance protein D"/>
    <property type="match status" value="1"/>
</dbReference>
<evidence type="ECO:0000313" key="11">
    <source>
        <dbReference type="Proteomes" id="UP000638732"/>
    </source>
</evidence>
<feature type="transmembrane region" description="Helical" evidence="8">
    <location>
        <begin position="236"/>
        <end position="254"/>
    </location>
</feature>
<dbReference type="PANTHER" id="PTHR42718">
    <property type="entry name" value="MAJOR FACILITATOR SUPERFAMILY MULTIDRUG TRANSPORTER MFSC"/>
    <property type="match status" value="1"/>
</dbReference>
<dbReference type="InterPro" id="IPR020846">
    <property type="entry name" value="MFS_dom"/>
</dbReference>
<feature type="transmembrane region" description="Helical" evidence="8">
    <location>
        <begin position="110"/>
        <end position="131"/>
    </location>
</feature>
<keyword evidence="5 8" id="KW-0812">Transmembrane</keyword>
<dbReference type="InterPro" id="IPR004638">
    <property type="entry name" value="EmrB-like"/>
</dbReference>
<evidence type="ECO:0000256" key="7">
    <source>
        <dbReference type="ARBA" id="ARBA00023136"/>
    </source>
</evidence>
<feature type="domain" description="Major facilitator superfamily (MFS) profile" evidence="9">
    <location>
        <begin position="19"/>
        <end position="461"/>
    </location>
</feature>
<evidence type="ECO:0000313" key="10">
    <source>
        <dbReference type="EMBL" id="NCD68442.1"/>
    </source>
</evidence>
<feature type="transmembrane region" description="Helical" evidence="8">
    <location>
        <begin position="143"/>
        <end position="167"/>
    </location>
</feature>
<evidence type="ECO:0000256" key="8">
    <source>
        <dbReference type="SAM" id="Phobius"/>
    </source>
</evidence>
<dbReference type="Proteomes" id="UP000638732">
    <property type="component" value="Unassembled WGS sequence"/>
</dbReference>
<dbReference type="InterPro" id="IPR036259">
    <property type="entry name" value="MFS_trans_sf"/>
</dbReference>
<feature type="transmembrane region" description="Helical" evidence="8">
    <location>
        <begin position="173"/>
        <end position="190"/>
    </location>
</feature>
<evidence type="ECO:0000259" key="9">
    <source>
        <dbReference type="PROSITE" id="PS50850"/>
    </source>
</evidence>
<name>A0A965ZE69_9SPHI</name>
<dbReference type="PROSITE" id="PS50850">
    <property type="entry name" value="MFS"/>
    <property type="match status" value="1"/>
</dbReference>
<evidence type="ECO:0000256" key="2">
    <source>
        <dbReference type="ARBA" id="ARBA00008537"/>
    </source>
</evidence>
<protein>
    <submittedName>
        <fullName evidence="10">DHA2 family efflux MFS transporter permease subunit</fullName>
    </submittedName>
</protein>
<evidence type="ECO:0000256" key="5">
    <source>
        <dbReference type="ARBA" id="ARBA00022692"/>
    </source>
</evidence>
<comment type="similarity">
    <text evidence="2">Belongs to the major facilitator superfamily. EmrB family.</text>
</comment>
<feature type="transmembrane region" description="Helical" evidence="8">
    <location>
        <begin position="338"/>
        <end position="357"/>
    </location>
</feature>
<feature type="transmembrane region" description="Helical" evidence="8">
    <location>
        <begin position="55"/>
        <end position="73"/>
    </location>
</feature>
<dbReference type="Pfam" id="PF07690">
    <property type="entry name" value="MFS_1"/>
    <property type="match status" value="1"/>
</dbReference>
<sequence length="463" mass="49029">MNEHVENVAVKPALSFGFVVGATSLAFVVSQLDVSIVNIALPQISNSFKADVSELQWIVDAYTIAFAVLMLSAGGMADLLGAKRLFQLGMLIFGIASVGCGVAWNAPSLIGFRVLQGIGAAIMITSSLSILNQNFEHDKAQRGRAVAMWTAAGGVAIAAGPILGGLLMHVSNWRMIFFVNIPLCLLGLLLSIKLNESEKHPNKGFDIPGQFTWMLTITALIAAIIEWHHLGFNNPLIFGGIIFSVVMLLLFLYIEKKATSPILPLDLFSNSNFNVLVLLGMMLNFAYYGTVFVLSLYLQDVLHYSSLAAGMGFLPLTAGFVISNLISGKIMATHGTRLPIVIGLIIVTAGYAGLQIAHADTPYWHLFFPFITIPLGMGMAVPAMTTSILASVTKTRSGTASAVLNTTRQAAGATGVAVFGAMTNGGPLAIVKAISVSSLLSVAGLIIVGILIFKYLVPAKSAT</sequence>
<dbReference type="Gene3D" id="1.20.1250.20">
    <property type="entry name" value="MFS general substrate transporter like domains"/>
    <property type="match status" value="1"/>
</dbReference>
<feature type="transmembrane region" description="Helical" evidence="8">
    <location>
        <begin position="436"/>
        <end position="457"/>
    </location>
</feature>
<dbReference type="RefSeq" id="WP_166584469.1">
    <property type="nucleotide sequence ID" value="NZ_WWEO01000038.1"/>
</dbReference>
<reference evidence="10" key="1">
    <citation type="submission" date="2020-01" db="EMBL/GenBank/DDBJ databases">
        <authorList>
            <person name="Seo Y.L."/>
        </authorList>
    </citation>
    <scope>NUCLEOTIDE SEQUENCE</scope>
    <source>
        <strain evidence="10">R11</strain>
    </source>
</reference>
<keyword evidence="11" id="KW-1185">Reference proteome</keyword>
<feature type="transmembrane region" description="Helical" evidence="8">
    <location>
        <begin position="12"/>
        <end position="32"/>
    </location>
</feature>
<dbReference type="InterPro" id="IPR011701">
    <property type="entry name" value="MFS"/>
</dbReference>
<feature type="transmembrane region" description="Helical" evidence="8">
    <location>
        <begin position="304"/>
        <end position="326"/>
    </location>
</feature>
<dbReference type="EMBL" id="WWEO01000038">
    <property type="protein sequence ID" value="NCD68442.1"/>
    <property type="molecule type" value="Genomic_DNA"/>
</dbReference>
<dbReference type="SUPFAM" id="SSF103473">
    <property type="entry name" value="MFS general substrate transporter"/>
    <property type="match status" value="1"/>
</dbReference>
<evidence type="ECO:0000256" key="4">
    <source>
        <dbReference type="ARBA" id="ARBA00022475"/>
    </source>
</evidence>
<feature type="transmembrane region" description="Helical" evidence="8">
    <location>
        <begin position="363"/>
        <end position="389"/>
    </location>
</feature>
<evidence type="ECO:0000256" key="1">
    <source>
        <dbReference type="ARBA" id="ARBA00004651"/>
    </source>
</evidence>
<dbReference type="GO" id="GO:0022857">
    <property type="term" value="F:transmembrane transporter activity"/>
    <property type="evidence" value="ECO:0007669"/>
    <property type="project" value="InterPro"/>
</dbReference>
<comment type="caution">
    <text evidence="10">The sequence shown here is derived from an EMBL/GenBank/DDBJ whole genome shotgun (WGS) entry which is preliminary data.</text>
</comment>
<keyword evidence="3" id="KW-0813">Transport</keyword>
<feature type="transmembrane region" description="Helical" evidence="8">
    <location>
        <begin position="211"/>
        <end position="230"/>
    </location>
</feature>
<keyword evidence="7 8" id="KW-0472">Membrane</keyword>
<feature type="transmembrane region" description="Helical" evidence="8">
    <location>
        <begin position="410"/>
        <end position="430"/>
    </location>
</feature>
<reference evidence="10" key="2">
    <citation type="submission" date="2020-10" db="EMBL/GenBank/DDBJ databases">
        <title>Mucilaginibacter sp. nov., isolated from soil.</title>
        <authorList>
            <person name="Jeon C.O."/>
        </authorList>
    </citation>
    <scope>NUCLEOTIDE SEQUENCE</scope>
    <source>
        <strain evidence="10">R11</strain>
    </source>
</reference>
<comment type="subcellular location">
    <subcellularLocation>
        <location evidence="1">Cell membrane</location>
        <topology evidence="1">Multi-pass membrane protein</topology>
    </subcellularLocation>
</comment>
<organism evidence="10 11">
    <name type="scientific">Mucilaginibacter agri</name>
    <dbReference type="NCBI Taxonomy" id="2695265"/>
    <lineage>
        <taxon>Bacteria</taxon>
        <taxon>Pseudomonadati</taxon>
        <taxon>Bacteroidota</taxon>
        <taxon>Sphingobacteriia</taxon>
        <taxon>Sphingobacteriales</taxon>
        <taxon>Sphingobacteriaceae</taxon>
        <taxon>Mucilaginibacter</taxon>
    </lineage>
</organism>
<dbReference type="PANTHER" id="PTHR42718:SF9">
    <property type="entry name" value="MAJOR FACILITATOR SUPERFAMILY MULTIDRUG TRANSPORTER MFSC"/>
    <property type="match status" value="1"/>
</dbReference>
<accession>A0A965ZE69</accession>
<keyword evidence="6 8" id="KW-1133">Transmembrane helix</keyword>
<keyword evidence="4" id="KW-1003">Cell membrane</keyword>
<dbReference type="CDD" id="cd17321">
    <property type="entry name" value="MFS_MMR_MDR_like"/>
    <property type="match status" value="1"/>
</dbReference>